<name>A0A0W0SE13_9GAMM</name>
<keyword evidence="3" id="KW-1185">Reference proteome</keyword>
<dbReference type="EMBL" id="LNXV01000029">
    <property type="protein sequence ID" value="KTC81316.1"/>
    <property type="molecule type" value="Genomic_DNA"/>
</dbReference>
<sequence>MLRKLGYSLFCAGALFSANVLAVTHNLTAGLSMEYELPPNEPQEFVNAWFWTITSTCTIHTHDTIDNIFVEVLKKSGKVNDISLSKGDTLIVSVHDGDKVIITAESGGKVKLINQGNSTVSASCST</sequence>
<feature type="chain" id="PRO_5006911891" evidence="1">
    <location>
        <begin position="23"/>
        <end position="126"/>
    </location>
</feature>
<organism evidence="2 3">
    <name type="scientific">Legionella brunensis</name>
    <dbReference type="NCBI Taxonomy" id="29422"/>
    <lineage>
        <taxon>Bacteria</taxon>
        <taxon>Pseudomonadati</taxon>
        <taxon>Pseudomonadota</taxon>
        <taxon>Gammaproteobacteria</taxon>
        <taxon>Legionellales</taxon>
        <taxon>Legionellaceae</taxon>
        <taxon>Legionella</taxon>
    </lineage>
</organism>
<dbReference type="AlphaFoldDB" id="A0A0W0SE13"/>
<dbReference type="OrthoDB" id="5641564at2"/>
<evidence type="ECO:0000256" key="1">
    <source>
        <dbReference type="SAM" id="SignalP"/>
    </source>
</evidence>
<keyword evidence="1" id="KW-0732">Signal</keyword>
<protein>
    <submittedName>
        <fullName evidence="2">Uncharacterized protein</fullName>
    </submittedName>
</protein>
<gene>
    <name evidence="2" type="ORF">Lbru_1836</name>
</gene>
<accession>A0A0W0SE13</accession>
<proteinExistence type="predicted"/>
<evidence type="ECO:0000313" key="2">
    <source>
        <dbReference type="EMBL" id="KTC81316.1"/>
    </source>
</evidence>
<comment type="caution">
    <text evidence="2">The sequence shown here is derived from an EMBL/GenBank/DDBJ whole genome shotgun (WGS) entry which is preliminary data.</text>
</comment>
<dbReference type="RefSeq" id="WP_058441843.1">
    <property type="nucleotide sequence ID" value="NZ_CAAAHU010000002.1"/>
</dbReference>
<dbReference type="Proteomes" id="UP000054742">
    <property type="component" value="Unassembled WGS sequence"/>
</dbReference>
<feature type="signal peptide" evidence="1">
    <location>
        <begin position="1"/>
        <end position="22"/>
    </location>
</feature>
<evidence type="ECO:0000313" key="3">
    <source>
        <dbReference type="Proteomes" id="UP000054742"/>
    </source>
</evidence>
<reference evidence="2 3" key="1">
    <citation type="submission" date="2015-11" db="EMBL/GenBank/DDBJ databases">
        <title>Genomic analysis of 38 Legionella species identifies large and diverse effector repertoires.</title>
        <authorList>
            <person name="Burstein D."/>
            <person name="Amaro F."/>
            <person name="Zusman T."/>
            <person name="Lifshitz Z."/>
            <person name="Cohen O."/>
            <person name="Gilbert J.A."/>
            <person name="Pupko T."/>
            <person name="Shuman H.A."/>
            <person name="Segal G."/>
        </authorList>
    </citation>
    <scope>NUCLEOTIDE SEQUENCE [LARGE SCALE GENOMIC DNA]</scope>
    <source>
        <strain evidence="2 3">ATCC 43878</strain>
    </source>
</reference>
<dbReference type="PATRIC" id="fig|29422.6.peg.1956"/>